<feature type="transmembrane region" description="Helical" evidence="7">
    <location>
        <begin position="130"/>
        <end position="148"/>
    </location>
</feature>
<dbReference type="AlphaFoldDB" id="C9YGW9"/>
<feature type="transmembrane region" description="Helical" evidence="7">
    <location>
        <begin position="104"/>
        <end position="124"/>
    </location>
</feature>
<dbReference type="InterPro" id="IPR003740">
    <property type="entry name" value="YitT"/>
</dbReference>
<keyword evidence="5 7" id="KW-0472">Membrane</keyword>
<reference evidence="8" key="1">
    <citation type="journal article" date="2010" name="Nature">
        <title>The Dynamic genome of Hydra.</title>
        <authorList>
            <person name="Chapman J.A."/>
            <person name="Kirkness E.F."/>
            <person name="Simakov O."/>
            <person name="Hampson S.E."/>
            <person name="Mitros T."/>
            <person name="Weinmaier T."/>
            <person name="Rattei T."/>
            <person name="Balasubramanian P.G."/>
            <person name="Borman J."/>
            <person name="Busam D."/>
            <person name="Disbennett K."/>
            <person name="Pfannkoch C."/>
            <person name="Sumin N."/>
            <person name="Sutton G."/>
            <person name="Viswanathan L."/>
            <person name="Walenz B."/>
            <person name="Goodstein D.M."/>
            <person name="Hellsten U."/>
            <person name="Kawashima T."/>
            <person name="Prochnik S.E."/>
            <person name="Putnam N.H."/>
            <person name="Shu S."/>
            <person name="Blumberg B."/>
            <person name="Dana C.E."/>
            <person name="Gee L."/>
            <person name="Kibler D.F."/>
            <person name="Law L."/>
            <person name="Lindgens D."/>
            <person name="Martinez D.E."/>
            <person name="Peng J."/>
            <person name="Wigge P.A."/>
            <person name="Bertulat B."/>
            <person name="Guder C."/>
            <person name="Nakamura Y."/>
            <person name="Ozbek S."/>
            <person name="Watanabe H."/>
            <person name="Khalturin K."/>
            <person name="Hemmrich G."/>
            <person name="Franke A."/>
            <person name="Augustin R."/>
            <person name="Fraune S."/>
            <person name="Hayakawa E."/>
            <person name="Hayakawa S."/>
            <person name="Hirose M."/>
            <person name="Hwang J."/>
            <person name="Ikeo K."/>
            <person name="Nishimiya-Fujisawa C."/>
            <person name="Ogura A."/>
            <person name="Takahashi T."/>
            <person name="Steinmetz P.R."/>
            <person name="Zhang X."/>
            <person name="Aufschnaiter R."/>
            <person name="Eder M.K."/>
            <person name="Gorny A.K."/>
            <person name="Salvenmoser W."/>
            <person name="Heimberg A.M."/>
            <person name="Wheeler B.M."/>
            <person name="Peterson K.J."/>
            <person name="Boettger A."/>
            <person name="Tischler P."/>
            <person name="Wolf A."/>
            <person name="Gojobori T."/>
            <person name="Remington K.A."/>
            <person name="Strausberg R.L."/>
            <person name="Venter J."/>
            <person name="Technau U."/>
            <person name="Hobmayer B."/>
            <person name="Bosch T.C."/>
            <person name="Holstein T.W."/>
            <person name="Fujisawa T."/>
            <person name="Bode H.R."/>
            <person name="David C.N."/>
            <person name="Rokhsar D.S."/>
            <person name="Steele R.E."/>
        </authorList>
    </citation>
    <scope>NUCLEOTIDE SEQUENCE</scope>
</reference>
<name>C9YGW9_CURXX</name>
<evidence type="ECO:0000256" key="7">
    <source>
        <dbReference type="SAM" id="Phobius"/>
    </source>
</evidence>
<dbReference type="PANTHER" id="PTHR33545:SF5">
    <property type="entry name" value="UPF0750 MEMBRANE PROTEIN YITT"/>
    <property type="match status" value="1"/>
</dbReference>
<organism evidence="8">
    <name type="scientific">Curvibacter symbiont subsp. Hydra magnipapillata</name>
    <dbReference type="NCBI Taxonomy" id="667019"/>
    <lineage>
        <taxon>Bacteria</taxon>
        <taxon>Pseudomonadati</taxon>
        <taxon>Pseudomonadota</taxon>
        <taxon>Betaproteobacteria</taxon>
        <taxon>Burkholderiales</taxon>
        <taxon>Comamonadaceae</taxon>
        <taxon>Curvibacter</taxon>
    </lineage>
</organism>
<evidence type="ECO:0000256" key="2">
    <source>
        <dbReference type="ARBA" id="ARBA00022475"/>
    </source>
</evidence>
<sequence>MAAAASPARTLPPPEYTRSMPESSPALRHRPSEDLQALLTGTIFVALGVLMFKQVGLLTGGTAGVAFWLHYATGWNFGLIFFAINLPFYALAYQRMGRVFTVKTFMAVALLAVFTNLLPQWMGFEHLHPAATAIIGGLLMGTGMLILFRHKASLGGFNVLVLYLQDKYGWRAGRLQMALDCTIVLLAFGVTDWQHVQWSVLGAVTLNQTLATNHRAGRYMAH</sequence>
<proteinExistence type="predicted"/>
<evidence type="ECO:0000313" key="8">
    <source>
        <dbReference type="EMBL" id="CBA33664.1"/>
    </source>
</evidence>
<dbReference type="GO" id="GO:0005886">
    <property type="term" value="C:plasma membrane"/>
    <property type="evidence" value="ECO:0007669"/>
    <property type="project" value="UniProtKB-SubCell"/>
</dbReference>
<keyword evidence="4 7" id="KW-1133">Transmembrane helix</keyword>
<dbReference type="Pfam" id="PF02588">
    <property type="entry name" value="YitT_membrane"/>
    <property type="match status" value="1"/>
</dbReference>
<feature type="transmembrane region" description="Helical" evidence="7">
    <location>
        <begin position="68"/>
        <end position="92"/>
    </location>
</feature>
<evidence type="ECO:0000256" key="6">
    <source>
        <dbReference type="SAM" id="MobiDB-lite"/>
    </source>
</evidence>
<dbReference type="InterPro" id="IPR051461">
    <property type="entry name" value="UPF0750_membrane"/>
</dbReference>
<evidence type="ECO:0000256" key="3">
    <source>
        <dbReference type="ARBA" id="ARBA00022692"/>
    </source>
</evidence>
<keyword evidence="2" id="KW-1003">Cell membrane</keyword>
<gene>
    <name evidence="8" type="ORF">Csp_B20190</name>
</gene>
<evidence type="ECO:0000256" key="5">
    <source>
        <dbReference type="ARBA" id="ARBA00023136"/>
    </source>
</evidence>
<keyword evidence="3 7" id="KW-0812">Transmembrane</keyword>
<evidence type="ECO:0008006" key="9">
    <source>
        <dbReference type="Google" id="ProtNLM"/>
    </source>
</evidence>
<feature type="transmembrane region" description="Helical" evidence="7">
    <location>
        <begin position="37"/>
        <end position="56"/>
    </location>
</feature>
<evidence type="ECO:0000256" key="4">
    <source>
        <dbReference type="ARBA" id="ARBA00022989"/>
    </source>
</evidence>
<dbReference type="EMBL" id="FN543108">
    <property type="protein sequence ID" value="CBA33664.1"/>
    <property type="molecule type" value="Genomic_DNA"/>
</dbReference>
<protein>
    <recommendedName>
        <fullName evidence="9">YitT family protein</fullName>
    </recommendedName>
</protein>
<accession>C9YGW9</accession>
<evidence type="ECO:0000256" key="1">
    <source>
        <dbReference type="ARBA" id="ARBA00004651"/>
    </source>
</evidence>
<feature type="region of interest" description="Disordered" evidence="6">
    <location>
        <begin position="1"/>
        <end position="28"/>
    </location>
</feature>
<comment type="subcellular location">
    <subcellularLocation>
        <location evidence="1">Cell membrane</location>
        <topology evidence="1">Multi-pass membrane protein</topology>
    </subcellularLocation>
</comment>
<dbReference type="PANTHER" id="PTHR33545">
    <property type="entry name" value="UPF0750 MEMBRANE PROTEIN YITT-RELATED"/>
    <property type="match status" value="1"/>
</dbReference>